<accession>A0AAN7UMQ5</accession>
<protein>
    <submittedName>
        <fullName evidence="2">Uncharacterized protein</fullName>
    </submittedName>
</protein>
<name>A0AAN7UMQ5_9PEZI</name>
<feature type="region of interest" description="Disordered" evidence="1">
    <location>
        <begin position="1"/>
        <end position="32"/>
    </location>
</feature>
<reference evidence="2 3" key="1">
    <citation type="submission" date="2023-10" db="EMBL/GenBank/DDBJ databases">
        <title>Draft genome sequence of Xylaria bambusicola isolate GMP-LS, the root and basal stem rot pathogen of sugarcane in Indonesia.</title>
        <authorList>
            <person name="Selvaraj P."/>
            <person name="Muralishankar V."/>
            <person name="Muruganantham S."/>
            <person name="Sp S."/>
            <person name="Haryani S."/>
            <person name="Lau K.J.X."/>
            <person name="Naqvi N.I."/>
        </authorList>
    </citation>
    <scope>NUCLEOTIDE SEQUENCE [LARGE SCALE GENOMIC DNA]</scope>
    <source>
        <strain evidence="2">GMP-LS</strain>
    </source>
</reference>
<comment type="caution">
    <text evidence="2">The sequence shown here is derived from an EMBL/GenBank/DDBJ whole genome shotgun (WGS) entry which is preliminary data.</text>
</comment>
<gene>
    <name evidence="2" type="ORF">RRF57_005358</name>
</gene>
<keyword evidence="3" id="KW-1185">Reference proteome</keyword>
<organism evidence="2 3">
    <name type="scientific">Xylaria bambusicola</name>
    <dbReference type="NCBI Taxonomy" id="326684"/>
    <lineage>
        <taxon>Eukaryota</taxon>
        <taxon>Fungi</taxon>
        <taxon>Dikarya</taxon>
        <taxon>Ascomycota</taxon>
        <taxon>Pezizomycotina</taxon>
        <taxon>Sordariomycetes</taxon>
        <taxon>Xylariomycetidae</taxon>
        <taxon>Xylariales</taxon>
        <taxon>Xylariaceae</taxon>
        <taxon>Xylaria</taxon>
    </lineage>
</organism>
<dbReference type="AlphaFoldDB" id="A0AAN7UMQ5"/>
<evidence type="ECO:0000256" key="1">
    <source>
        <dbReference type="SAM" id="MobiDB-lite"/>
    </source>
</evidence>
<dbReference type="Proteomes" id="UP001305414">
    <property type="component" value="Unassembled WGS sequence"/>
</dbReference>
<dbReference type="EMBL" id="JAWHQM010000012">
    <property type="protein sequence ID" value="KAK5629643.1"/>
    <property type="molecule type" value="Genomic_DNA"/>
</dbReference>
<sequence length="73" mass="7606">MTQQLAQPGACLRSSLRGAGDREGRQTVDGNQPELLDVYETAVSGASKGGLHRLEALLVADLAGLWGSLSQQG</sequence>
<evidence type="ECO:0000313" key="3">
    <source>
        <dbReference type="Proteomes" id="UP001305414"/>
    </source>
</evidence>
<evidence type="ECO:0000313" key="2">
    <source>
        <dbReference type="EMBL" id="KAK5629643.1"/>
    </source>
</evidence>
<proteinExistence type="predicted"/>